<evidence type="ECO:0000256" key="14">
    <source>
        <dbReference type="SAM" id="Coils"/>
    </source>
</evidence>
<keyword evidence="8 12" id="KW-0066">ATP synthesis</keyword>
<evidence type="ECO:0000256" key="11">
    <source>
        <dbReference type="ARBA" id="ARBA00037847"/>
    </source>
</evidence>
<evidence type="ECO:0000256" key="6">
    <source>
        <dbReference type="ARBA" id="ARBA00023065"/>
    </source>
</evidence>
<evidence type="ECO:0000256" key="2">
    <source>
        <dbReference type="ARBA" id="ARBA00022547"/>
    </source>
</evidence>
<keyword evidence="5 12" id="KW-1133">Transmembrane helix</keyword>
<evidence type="ECO:0000256" key="1">
    <source>
        <dbReference type="ARBA" id="ARBA00022448"/>
    </source>
</evidence>
<dbReference type="STRING" id="1192034.CAP_3136"/>
<comment type="subunit">
    <text evidence="12">F-type ATPases have 2 components, F(1) - the catalytic core - and F(0) - the membrane proton channel. F(1) has five subunits: alpha(3), beta(3), gamma(1), delta(1), epsilon(1). F(0) has three main subunits: a(1), b(2) and c(10-14). The alpha and beta chains form an alternating ring which encloses part of the gamma chain. F(1) is attached to F(0) by a central stalk formed by the gamma and epsilon chains, while a peripheral stalk is formed by the delta and b chains.</text>
</comment>
<protein>
    <recommendedName>
        <fullName evidence="12">ATP synthase subunit b</fullName>
    </recommendedName>
    <alternativeName>
        <fullName evidence="12">ATP synthase F(0) sector subunit b</fullName>
    </alternativeName>
    <alternativeName>
        <fullName evidence="12">ATPase subunit I</fullName>
    </alternativeName>
    <alternativeName>
        <fullName evidence="12">F-type ATPase subunit b</fullName>
        <shortName evidence="12">F-ATPase subunit b</shortName>
    </alternativeName>
</protein>
<evidence type="ECO:0000313" key="16">
    <source>
        <dbReference type="EMBL" id="EYF05588.1"/>
    </source>
</evidence>
<keyword evidence="2 12" id="KW-0138">CF(0)</keyword>
<evidence type="ECO:0000256" key="3">
    <source>
        <dbReference type="ARBA" id="ARBA00022692"/>
    </source>
</evidence>
<evidence type="ECO:0000256" key="15">
    <source>
        <dbReference type="SAM" id="MobiDB-lite"/>
    </source>
</evidence>
<dbReference type="PANTHER" id="PTHR34264:SF3">
    <property type="entry name" value="ATP SYNTHASE SUBUNIT B, CHLOROPLASTIC"/>
    <property type="match status" value="1"/>
</dbReference>
<organism evidence="16 17">
    <name type="scientific">Chondromyces apiculatus DSM 436</name>
    <dbReference type="NCBI Taxonomy" id="1192034"/>
    <lineage>
        <taxon>Bacteria</taxon>
        <taxon>Pseudomonadati</taxon>
        <taxon>Myxococcota</taxon>
        <taxon>Polyangia</taxon>
        <taxon>Polyangiales</taxon>
        <taxon>Polyangiaceae</taxon>
        <taxon>Chondromyces</taxon>
    </lineage>
</organism>
<dbReference type="EMBL" id="ASRX01000022">
    <property type="protein sequence ID" value="EYF05588.1"/>
    <property type="molecule type" value="Genomic_DNA"/>
</dbReference>
<comment type="function">
    <text evidence="10">Component of the F(0) channel, it forms part of the peripheral stalk, linking F(1) to F(0). The b'-subunit is a diverged and duplicated form of b found in plants and photosynthetic bacteria.</text>
</comment>
<gene>
    <name evidence="12" type="primary">atpF</name>
    <name evidence="16" type="ORF">CAP_3136</name>
</gene>
<keyword evidence="1 12" id="KW-0813">Transport</keyword>
<comment type="caution">
    <text evidence="16">The sequence shown here is derived from an EMBL/GenBank/DDBJ whole genome shotgun (WGS) entry which is preliminary data.</text>
</comment>
<dbReference type="GO" id="GO:0012505">
    <property type="term" value="C:endomembrane system"/>
    <property type="evidence" value="ECO:0007669"/>
    <property type="project" value="UniProtKB-SubCell"/>
</dbReference>
<dbReference type="Pfam" id="PF00430">
    <property type="entry name" value="ATP-synt_B"/>
    <property type="match status" value="1"/>
</dbReference>
<dbReference type="HAMAP" id="MF_01398">
    <property type="entry name" value="ATP_synth_b_bprime"/>
    <property type="match status" value="1"/>
</dbReference>
<keyword evidence="17" id="KW-1185">Reference proteome</keyword>
<keyword evidence="4 12" id="KW-0375">Hydrogen ion transport</keyword>
<feature type="transmembrane region" description="Helical" evidence="12">
    <location>
        <begin position="50"/>
        <end position="68"/>
    </location>
</feature>
<sequence>MDAPHHVNWWRGILAVNNEAAQKDGFLNHLLWRYNNKLDPCDPKNEPPPFLASMINFGVLASVLYVFGRKPLREALVKRRQVIMQDIDTASRLKQEAERRLGDYEDKLAHLDERLETLKTDYAAQAEAERKNLLVELEERRARMKRDAAFRIDQELKEARAQLLAEAVRGAVTAAEQIIRTQVSSTDQQRLAEEYLGALPVALGPTGGQVKDREGKSQGATL</sequence>
<dbReference type="AlphaFoldDB" id="A0A017T8L8"/>
<dbReference type="InterPro" id="IPR002146">
    <property type="entry name" value="ATP_synth_b/b'su_bac/chlpt"/>
</dbReference>
<evidence type="ECO:0000256" key="5">
    <source>
        <dbReference type="ARBA" id="ARBA00022989"/>
    </source>
</evidence>
<dbReference type="GO" id="GO:0046933">
    <property type="term" value="F:proton-transporting ATP synthase activity, rotational mechanism"/>
    <property type="evidence" value="ECO:0007669"/>
    <property type="project" value="UniProtKB-UniRule"/>
</dbReference>
<reference evidence="16 17" key="1">
    <citation type="submission" date="2013-05" db="EMBL/GenBank/DDBJ databases">
        <title>Genome assembly of Chondromyces apiculatus DSM 436.</title>
        <authorList>
            <person name="Sharma G."/>
            <person name="Khatri I."/>
            <person name="Kaur C."/>
            <person name="Mayilraj S."/>
            <person name="Subramanian S."/>
        </authorList>
    </citation>
    <scope>NUCLEOTIDE SEQUENCE [LARGE SCALE GENOMIC DNA]</scope>
    <source>
        <strain evidence="16 17">DSM 436</strain>
    </source>
</reference>
<feature type="region of interest" description="Disordered" evidence="15">
    <location>
        <begin position="203"/>
        <end position="222"/>
    </location>
</feature>
<evidence type="ECO:0000256" key="7">
    <source>
        <dbReference type="ARBA" id="ARBA00023136"/>
    </source>
</evidence>
<evidence type="ECO:0000256" key="4">
    <source>
        <dbReference type="ARBA" id="ARBA00022781"/>
    </source>
</evidence>
<proteinExistence type="inferred from homology"/>
<evidence type="ECO:0000256" key="12">
    <source>
        <dbReference type="HAMAP-Rule" id="MF_01398"/>
    </source>
</evidence>
<comment type="similarity">
    <text evidence="12 13">Belongs to the ATPase B chain family.</text>
</comment>
<feature type="coiled-coil region" evidence="14">
    <location>
        <begin position="80"/>
        <end position="147"/>
    </location>
</feature>
<comment type="function">
    <text evidence="9 12">F(1)F(0) ATP synthase produces ATP from ADP in the presence of a proton or sodium gradient. F-type ATPases consist of two structural domains, F(1) containing the extramembraneous catalytic core and F(0) containing the membrane proton channel, linked together by a central stalk and a peripheral stalk. During catalysis, ATP synthesis in the catalytic domain of F(1) is coupled via a rotary mechanism of the central stalk subunits to proton translocation.</text>
</comment>
<keyword evidence="12" id="KW-1003">Cell membrane</keyword>
<dbReference type="GO" id="GO:0005886">
    <property type="term" value="C:plasma membrane"/>
    <property type="evidence" value="ECO:0007669"/>
    <property type="project" value="UniProtKB-SubCell"/>
</dbReference>
<keyword evidence="6 12" id="KW-0406">Ion transport</keyword>
<dbReference type="eggNOG" id="COG0711">
    <property type="taxonomic scope" value="Bacteria"/>
</dbReference>
<dbReference type="Proteomes" id="UP000019678">
    <property type="component" value="Unassembled WGS sequence"/>
</dbReference>
<evidence type="ECO:0000256" key="8">
    <source>
        <dbReference type="ARBA" id="ARBA00023310"/>
    </source>
</evidence>
<keyword evidence="7 12" id="KW-0472">Membrane</keyword>
<dbReference type="GO" id="GO:0045259">
    <property type="term" value="C:proton-transporting ATP synthase complex"/>
    <property type="evidence" value="ECO:0007669"/>
    <property type="project" value="UniProtKB-KW"/>
</dbReference>
<dbReference type="CDD" id="cd06503">
    <property type="entry name" value="ATP-synt_Fo_b"/>
    <property type="match status" value="1"/>
</dbReference>
<dbReference type="PANTHER" id="PTHR34264">
    <property type="entry name" value="ATP SYNTHASE SUBUNIT B, CHLOROPLASTIC"/>
    <property type="match status" value="1"/>
</dbReference>
<keyword evidence="3 12" id="KW-0812">Transmembrane</keyword>
<evidence type="ECO:0000313" key="17">
    <source>
        <dbReference type="Proteomes" id="UP000019678"/>
    </source>
</evidence>
<name>A0A017T8L8_9BACT</name>
<evidence type="ECO:0000256" key="13">
    <source>
        <dbReference type="RuleBase" id="RU003848"/>
    </source>
</evidence>
<evidence type="ECO:0000256" key="9">
    <source>
        <dbReference type="ARBA" id="ARBA00025198"/>
    </source>
</evidence>
<accession>A0A017T8L8</accession>
<evidence type="ECO:0000256" key="10">
    <source>
        <dbReference type="ARBA" id="ARBA00025614"/>
    </source>
</evidence>
<comment type="subcellular location">
    <subcellularLocation>
        <location evidence="12">Cell membrane</location>
        <topology evidence="12">Single-pass membrane protein</topology>
    </subcellularLocation>
    <subcellularLocation>
        <location evidence="11">Endomembrane system</location>
        <topology evidence="11">Single-pass membrane protein</topology>
    </subcellularLocation>
</comment>
<keyword evidence="14" id="KW-0175">Coiled coil</keyword>